<evidence type="ECO:0000313" key="2">
    <source>
        <dbReference type="EMBL" id="GMN72958.1"/>
    </source>
</evidence>
<keyword evidence="3" id="KW-1185">Reference proteome</keyword>
<sequence>MHMIRRLKGCFTPAVDESAEGRIVNDLVRNAQSNGNSTTVEDCGLDKKKTTSGGRFFGFSFHRKELL</sequence>
<evidence type="ECO:0000313" key="1">
    <source>
        <dbReference type="EMBL" id="GMN72955.1"/>
    </source>
</evidence>
<evidence type="ECO:0000313" key="3">
    <source>
        <dbReference type="Proteomes" id="UP001187192"/>
    </source>
</evidence>
<proteinExistence type="predicted"/>
<comment type="caution">
    <text evidence="2">The sequence shown here is derived from an EMBL/GenBank/DDBJ whole genome shotgun (WGS) entry which is preliminary data.</text>
</comment>
<dbReference type="Proteomes" id="UP001187192">
    <property type="component" value="Unassembled WGS sequence"/>
</dbReference>
<dbReference type="AlphaFoldDB" id="A0AA88EF90"/>
<accession>A0AA88EF90</accession>
<protein>
    <submittedName>
        <fullName evidence="2">Uncharacterized protein</fullName>
    </submittedName>
</protein>
<gene>
    <name evidence="1" type="ORF">TIFTF001_055302</name>
    <name evidence="2" type="ORF">TIFTF001_055304</name>
</gene>
<organism evidence="2 3">
    <name type="scientific">Ficus carica</name>
    <name type="common">Common fig</name>
    <dbReference type="NCBI Taxonomy" id="3494"/>
    <lineage>
        <taxon>Eukaryota</taxon>
        <taxon>Viridiplantae</taxon>
        <taxon>Streptophyta</taxon>
        <taxon>Embryophyta</taxon>
        <taxon>Tracheophyta</taxon>
        <taxon>Spermatophyta</taxon>
        <taxon>Magnoliopsida</taxon>
        <taxon>eudicotyledons</taxon>
        <taxon>Gunneridae</taxon>
        <taxon>Pentapetalae</taxon>
        <taxon>rosids</taxon>
        <taxon>fabids</taxon>
        <taxon>Rosales</taxon>
        <taxon>Moraceae</taxon>
        <taxon>Ficeae</taxon>
        <taxon>Ficus</taxon>
    </lineage>
</organism>
<dbReference type="EMBL" id="BTGU01016925">
    <property type="protein sequence ID" value="GMN72955.1"/>
    <property type="molecule type" value="Genomic_DNA"/>
</dbReference>
<dbReference type="EMBL" id="BTGU01016926">
    <property type="protein sequence ID" value="GMN72958.1"/>
    <property type="molecule type" value="Genomic_DNA"/>
</dbReference>
<name>A0AA88EF90_FICCA</name>
<reference evidence="2" key="1">
    <citation type="submission" date="2023-07" db="EMBL/GenBank/DDBJ databases">
        <title>draft genome sequence of fig (Ficus carica).</title>
        <authorList>
            <person name="Takahashi T."/>
            <person name="Nishimura K."/>
        </authorList>
    </citation>
    <scope>NUCLEOTIDE SEQUENCE</scope>
</reference>